<dbReference type="Proteomes" id="UP001055811">
    <property type="component" value="Linkage Group LG03"/>
</dbReference>
<reference evidence="2" key="1">
    <citation type="journal article" date="2022" name="Mol. Ecol. Resour.">
        <title>The genomes of chicory, endive, great burdock and yacon provide insights into Asteraceae palaeo-polyploidization history and plant inulin production.</title>
        <authorList>
            <person name="Fan W."/>
            <person name="Wang S."/>
            <person name="Wang H."/>
            <person name="Wang A."/>
            <person name="Jiang F."/>
            <person name="Liu H."/>
            <person name="Zhao H."/>
            <person name="Xu D."/>
            <person name="Zhang Y."/>
        </authorList>
    </citation>
    <scope>NUCLEOTIDE SEQUENCE [LARGE SCALE GENOMIC DNA]</scope>
    <source>
        <strain evidence="2">cv. Punajuju</strain>
    </source>
</reference>
<proteinExistence type="predicted"/>
<accession>A0ACB9EYZ1</accession>
<keyword evidence="2" id="KW-1185">Reference proteome</keyword>
<protein>
    <submittedName>
        <fullName evidence="1">Uncharacterized protein</fullName>
    </submittedName>
</protein>
<gene>
    <name evidence="1" type="ORF">L2E82_13848</name>
</gene>
<organism evidence="1 2">
    <name type="scientific">Cichorium intybus</name>
    <name type="common">Chicory</name>
    <dbReference type="NCBI Taxonomy" id="13427"/>
    <lineage>
        <taxon>Eukaryota</taxon>
        <taxon>Viridiplantae</taxon>
        <taxon>Streptophyta</taxon>
        <taxon>Embryophyta</taxon>
        <taxon>Tracheophyta</taxon>
        <taxon>Spermatophyta</taxon>
        <taxon>Magnoliopsida</taxon>
        <taxon>eudicotyledons</taxon>
        <taxon>Gunneridae</taxon>
        <taxon>Pentapetalae</taxon>
        <taxon>asterids</taxon>
        <taxon>campanulids</taxon>
        <taxon>Asterales</taxon>
        <taxon>Asteraceae</taxon>
        <taxon>Cichorioideae</taxon>
        <taxon>Cichorieae</taxon>
        <taxon>Cichoriinae</taxon>
        <taxon>Cichorium</taxon>
    </lineage>
</organism>
<comment type="caution">
    <text evidence="1">The sequence shown here is derived from an EMBL/GenBank/DDBJ whole genome shotgun (WGS) entry which is preliminary data.</text>
</comment>
<sequence>MAKRRLTAESCNDSRDRKRVQIFPVVGTSHEFNEFCFSGDGDDEYKQEQCESSVGSNHPMLEVIVLSDNDNDEVESPPPKIDTSSHEDITGGESQETKTGITLLRSQTAVKKQCGEIELKDEELNWWAEYGSMIVDNNGFLLGEYRRLDEQLYISIAAAD</sequence>
<evidence type="ECO:0000313" key="1">
    <source>
        <dbReference type="EMBL" id="KAI3763850.1"/>
    </source>
</evidence>
<dbReference type="EMBL" id="CM042011">
    <property type="protein sequence ID" value="KAI3763850.1"/>
    <property type="molecule type" value="Genomic_DNA"/>
</dbReference>
<evidence type="ECO:0000313" key="2">
    <source>
        <dbReference type="Proteomes" id="UP001055811"/>
    </source>
</evidence>
<name>A0ACB9EYZ1_CICIN</name>
<reference evidence="1 2" key="2">
    <citation type="journal article" date="2022" name="Mol. Ecol. Resour.">
        <title>The genomes of chicory, endive, great burdock and yacon provide insights into Asteraceae paleo-polyploidization history and plant inulin production.</title>
        <authorList>
            <person name="Fan W."/>
            <person name="Wang S."/>
            <person name="Wang H."/>
            <person name="Wang A."/>
            <person name="Jiang F."/>
            <person name="Liu H."/>
            <person name="Zhao H."/>
            <person name="Xu D."/>
            <person name="Zhang Y."/>
        </authorList>
    </citation>
    <scope>NUCLEOTIDE SEQUENCE [LARGE SCALE GENOMIC DNA]</scope>
    <source>
        <strain evidence="2">cv. Punajuju</strain>
        <tissue evidence="1">Leaves</tissue>
    </source>
</reference>